<dbReference type="InterPro" id="IPR055955">
    <property type="entry name" value="DUF7533"/>
</dbReference>
<gene>
    <name evidence="2" type="ORF">SAMN05444271_11078</name>
</gene>
<proteinExistence type="predicted"/>
<dbReference type="OrthoDB" id="157531at2157"/>
<dbReference type="Pfam" id="PF24377">
    <property type="entry name" value="DUF7533"/>
    <property type="match status" value="1"/>
</dbReference>
<dbReference type="RefSeq" id="WP_089672446.1">
    <property type="nucleotide sequence ID" value="NZ_CP024845.1"/>
</dbReference>
<dbReference type="GeneID" id="35003081"/>
<dbReference type="STRING" id="1073996.SAMN05444271_11078"/>
<accession>A0A2H4Q417</accession>
<dbReference type="AlphaFoldDB" id="A0A1H6U7F3"/>
<name>A0A1H6U7F3_9EURY</name>
<accession>A0A1H6U7F3</accession>
<evidence type="ECO:0000313" key="2">
    <source>
        <dbReference type="EMBL" id="SEI88279.1"/>
    </source>
</evidence>
<keyword evidence="1" id="KW-1133">Transmembrane helix</keyword>
<dbReference type="Proteomes" id="UP000198888">
    <property type="component" value="Unassembled WGS sequence"/>
</dbReference>
<keyword evidence="1" id="KW-0812">Transmembrane</keyword>
<reference evidence="2 3" key="1">
    <citation type="submission" date="2016-10" db="EMBL/GenBank/DDBJ databases">
        <authorList>
            <person name="de Groot N.N."/>
        </authorList>
    </citation>
    <scope>NUCLEOTIDE SEQUENCE [LARGE SCALE GENOMIC DNA]</scope>
    <source>
        <strain evidence="2 3">DSM 22187</strain>
    </source>
</reference>
<dbReference type="KEGG" id="hae:halTADL_2302"/>
<evidence type="ECO:0000313" key="3">
    <source>
        <dbReference type="Proteomes" id="UP000198888"/>
    </source>
</evidence>
<sequence>MRLGIIDMIGLAATLIFALPVANFGVTKLLAGEATMGIALVVVAVAMVALPHYFTDPRTIFTKLLKGLLPGRFRNGESTVESDNGPEQES</sequence>
<keyword evidence="1" id="KW-0472">Membrane</keyword>
<organism evidence="2 3">
    <name type="scientific">Halohasta litchfieldiae</name>
    <dbReference type="NCBI Taxonomy" id="1073996"/>
    <lineage>
        <taxon>Archaea</taxon>
        <taxon>Methanobacteriati</taxon>
        <taxon>Methanobacteriota</taxon>
        <taxon>Stenosarchaea group</taxon>
        <taxon>Halobacteria</taxon>
        <taxon>Halobacteriales</taxon>
        <taxon>Haloferacaceae</taxon>
        <taxon>Halohasta</taxon>
    </lineage>
</organism>
<evidence type="ECO:0000256" key="1">
    <source>
        <dbReference type="SAM" id="Phobius"/>
    </source>
</evidence>
<dbReference type="EMBL" id="FNYR01000010">
    <property type="protein sequence ID" value="SEI88279.1"/>
    <property type="molecule type" value="Genomic_DNA"/>
</dbReference>
<keyword evidence="3" id="KW-1185">Reference proteome</keyword>
<protein>
    <submittedName>
        <fullName evidence="2">Uncharacterized protein</fullName>
    </submittedName>
</protein>
<feature type="transmembrane region" description="Helical" evidence="1">
    <location>
        <begin position="34"/>
        <end position="54"/>
    </location>
</feature>